<keyword evidence="3" id="KW-0902">Two-component regulatory system</keyword>
<feature type="transmembrane region" description="Helical" evidence="4">
    <location>
        <begin position="140"/>
        <end position="160"/>
    </location>
</feature>
<evidence type="ECO:0000256" key="2">
    <source>
        <dbReference type="ARBA" id="ARBA00022777"/>
    </source>
</evidence>
<feature type="transmembrane region" description="Helical" evidence="4">
    <location>
        <begin position="75"/>
        <end position="102"/>
    </location>
</feature>
<dbReference type="Pfam" id="PF07730">
    <property type="entry name" value="HisKA_3"/>
    <property type="match status" value="1"/>
</dbReference>
<dbReference type="InterPro" id="IPR011712">
    <property type="entry name" value="Sig_transdc_His_kin_sub3_dim/P"/>
</dbReference>
<feature type="transmembrane region" description="Helical" evidence="4">
    <location>
        <begin position="46"/>
        <end position="63"/>
    </location>
</feature>
<comment type="caution">
    <text evidence="6">The sequence shown here is derived from an EMBL/GenBank/DDBJ whole genome shotgun (WGS) entry which is preliminary data.</text>
</comment>
<keyword evidence="1" id="KW-0808">Transferase</keyword>
<dbReference type="AlphaFoldDB" id="A0AA41W4B6"/>
<evidence type="ECO:0000259" key="5">
    <source>
        <dbReference type="Pfam" id="PF07730"/>
    </source>
</evidence>
<dbReference type="EMBL" id="JAMQGP010000001">
    <property type="protein sequence ID" value="MCM2678438.1"/>
    <property type="molecule type" value="Genomic_DNA"/>
</dbReference>
<dbReference type="InterPro" id="IPR050482">
    <property type="entry name" value="Sensor_HK_TwoCompSys"/>
</dbReference>
<name>A0AA41W4B6_9GAMM</name>
<dbReference type="GO" id="GO:0000155">
    <property type="term" value="F:phosphorelay sensor kinase activity"/>
    <property type="evidence" value="ECO:0007669"/>
    <property type="project" value="InterPro"/>
</dbReference>
<feature type="transmembrane region" description="Helical" evidence="4">
    <location>
        <begin position="17"/>
        <end position="34"/>
    </location>
</feature>
<dbReference type="GO" id="GO:0046983">
    <property type="term" value="F:protein dimerization activity"/>
    <property type="evidence" value="ECO:0007669"/>
    <property type="project" value="InterPro"/>
</dbReference>
<evidence type="ECO:0000256" key="4">
    <source>
        <dbReference type="SAM" id="Phobius"/>
    </source>
</evidence>
<evidence type="ECO:0000313" key="6">
    <source>
        <dbReference type="EMBL" id="MCM2678438.1"/>
    </source>
</evidence>
<keyword evidence="7" id="KW-1185">Reference proteome</keyword>
<dbReference type="PANTHER" id="PTHR24421:SF59">
    <property type="entry name" value="OXYGEN SENSOR HISTIDINE KINASE NREB"/>
    <property type="match status" value="1"/>
</dbReference>
<reference evidence="6 7" key="1">
    <citation type="journal article" date="2013" name="Antonie Van Leeuwenhoek">
        <title>Echinimonas agarilytica gen. nov., sp. nov., a new gammaproteobacterium isolated from the sea urchin Strongylocentrotus intermedius.</title>
        <authorList>
            <person name="Nedashkovskaya O.I."/>
            <person name="Stenkova A.M."/>
            <person name="Zhukova N.V."/>
            <person name="Van Trappen S."/>
            <person name="Lee J.S."/>
            <person name="Kim S.B."/>
        </authorList>
    </citation>
    <scope>NUCLEOTIDE SEQUENCE [LARGE SCALE GENOMIC DNA]</scope>
    <source>
        <strain evidence="6 7">KMM 6351</strain>
    </source>
</reference>
<dbReference type="Proteomes" id="UP001165393">
    <property type="component" value="Unassembled WGS sequence"/>
</dbReference>
<dbReference type="PANTHER" id="PTHR24421">
    <property type="entry name" value="NITRATE/NITRITE SENSOR PROTEIN NARX-RELATED"/>
    <property type="match status" value="1"/>
</dbReference>
<dbReference type="Gene3D" id="1.20.5.1930">
    <property type="match status" value="1"/>
</dbReference>
<organism evidence="6 7">
    <name type="scientific">Echinimonas agarilytica</name>
    <dbReference type="NCBI Taxonomy" id="1215918"/>
    <lineage>
        <taxon>Bacteria</taxon>
        <taxon>Pseudomonadati</taxon>
        <taxon>Pseudomonadota</taxon>
        <taxon>Gammaproteobacteria</taxon>
        <taxon>Alteromonadales</taxon>
        <taxon>Echinimonadaceae</taxon>
        <taxon>Echinimonas</taxon>
    </lineage>
</organism>
<keyword evidence="2 6" id="KW-0418">Kinase</keyword>
<dbReference type="SUPFAM" id="SSF55874">
    <property type="entry name" value="ATPase domain of HSP90 chaperone/DNA topoisomerase II/histidine kinase"/>
    <property type="match status" value="1"/>
</dbReference>
<dbReference type="InterPro" id="IPR036890">
    <property type="entry name" value="HATPase_C_sf"/>
</dbReference>
<keyword evidence="4" id="KW-0812">Transmembrane</keyword>
<evidence type="ECO:0000256" key="1">
    <source>
        <dbReference type="ARBA" id="ARBA00022679"/>
    </source>
</evidence>
<proteinExistence type="predicted"/>
<accession>A0AA41W4B6</accession>
<gene>
    <name evidence="6" type="ORF">NAF29_01970</name>
</gene>
<feature type="domain" description="Signal transduction histidine kinase subgroup 3 dimerisation and phosphoacceptor" evidence="5">
    <location>
        <begin position="191"/>
        <end position="253"/>
    </location>
</feature>
<protein>
    <submittedName>
        <fullName evidence="6">Histidine kinase</fullName>
    </submittedName>
</protein>
<feature type="transmembrane region" description="Helical" evidence="4">
    <location>
        <begin position="114"/>
        <end position="134"/>
    </location>
</feature>
<sequence length="379" mass="42632">MNQTLRGLFRLHSKEDIILIASGIITVAIVAWIDVKISSDLWQVRALLYVAFLGLFLALVVYPEAQPTRRAKLLLAGQWCIGIAVHALSPSILASVLLVIVASELPTVVRGRHWIGWLCAMMLFQLAWDLYFAWEVKTLFNTLVFFGFALFSASSTMARIRARKQQLQLQNLNLELVATQSLLAQKGGSEERLRIARDLHDSIGHQLTALSLNLEHAMHRPPENLNTFLAQTKSEVNNTLNQTREIVREMRHRHQISLISVIESIRQNLPNDIELRVQGNINIQQATLAEQLAFCIQEGISNALRHGNAKLILIQFHQHKMLHIDIDDDGLGCTQWHEGSGLIGMKERLNRFSGQVTLNTSAQLSGMCLSIHLPMTTLI</sequence>
<keyword evidence="4" id="KW-0472">Membrane</keyword>
<dbReference type="GO" id="GO:0016020">
    <property type="term" value="C:membrane"/>
    <property type="evidence" value="ECO:0007669"/>
    <property type="project" value="InterPro"/>
</dbReference>
<keyword evidence="4" id="KW-1133">Transmembrane helix</keyword>
<dbReference type="Gene3D" id="3.30.565.10">
    <property type="entry name" value="Histidine kinase-like ATPase, C-terminal domain"/>
    <property type="match status" value="1"/>
</dbReference>
<evidence type="ECO:0000313" key="7">
    <source>
        <dbReference type="Proteomes" id="UP001165393"/>
    </source>
</evidence>
<evidence type="ECO:0000256" key="3">
    <source>
        <dbReference type="ARBA" id="ARBA00023012"/>
    </source>
</evidence>